<dbReference type="EMBL" id="FWEV01000023">
    <property type="protein sequence ID" value="SLM27877.1"/>
    <property type="molecule type" value="Genomic_DNA"/>
</dbReference>
<protein>
    <submittedName>
        <fullName evidence="1">Uncharacterized protein</fullName>
    </submittedName>
</protein>
<proteinExistence type="predicted"/>
<sequence>MIAYQSSPSMKKIVIFTVETMRTFFSYGPVDCRHHCEDEDVLLKLSGEDQIDDILLNVVAIGWINQA</sequence>
<dbReference type="AlphaFoldDB" id="A0A1W1H5Z9"/>
<dbReference type="Proteomes" id="UP000191931">
    <property type="component" value="Unassembled WGS sequence"/>
</dbReference>
<dbReference type="STRING" id="1246637.MTBBW1_1190005"/>
<reference evidence="1 2" key="1">
    <citation type="submission" date="2017-03" db="EMBL/GenBank/DDBJ databases">
        <authorList>
            <person name="Afonso C.L."/>
            <person name="Miller P.J."/>
            <person name="Scott M.A."/>
            <person name="Spackman E."/>
            <person name="Goraichik I."/>
            <person name="Dimitrov K.M."/>
            <person name="Suarez D.L."/>
            <person name="Swayne D.E."/>
        </authorList>
    </citation>
    <scope>NUCLEOTIDE SEQUENCE [LARGE SCALE GENOMIC DNA]</scope>
    <source>
        <strain evidence="1">PRJEB14757</strain>
    </source>
</reference>
<gene>
    <name evidence="1" type="ORF">MTBBW1_1190005</name>
</gene>
<keyword evidence="2" id="KW-1185">Reference proteome</keyword>
<organism evidence="1 2">
    <name type="scientific">Desulfamplus magnetovallimortis</name>
    <dbReference type="NCBI Taxonomy" id="1246637"/>
    <lineage>
        <taxon>Bacteria</taxon>
        <taxon>Pseudomonadati</taxon>
        <taxon>Thermodesulfobacteriota</taxon>
        <taxon>Desulfobacteria</taxon>
        <taxon>Desulfobacterales</taxon>
        <taxon>Desulfobacteraceae</taxon>
        <taxon>Desulfamplus</taxon>
    </lineage>
</organism>
<accession>A0A1W1H5Z9</accession>
<evidence type="ECO:0000313" key="1">
    <source>
        <dbReference type="EMBL" id="SLM27877.1"/>
    </source>
</evidence>
<evidence type="ECO:0000313" key="2">
    <source>
        <dbReference type="Proteomes" id="UP000191931"/>
    </source>
</evidence>
<name>A0A1W1H5Z9_9BACT</name>